<keyword evidence="1" id="KW-0285">Flavoprotein</keyword>
<sequence length="81" mass="8276">MIEIDVLVVGGGGAGLTATMLLSTLGVDHVLVSALPTTSILPKAHVLNQRSMEILDDIGVAAAIAEASTPADNMKAMGWYA</sequence>
<evidence type="ECO:0000256" key="2">
    <source>
        <dbReference type="ARBA" id="ARBA00022827"/>
    </source>
</evidence>
<evidence type="ECO:0000259" key="3">
    <source>
        <dbReference type="Pfam" id="PF01494"/>
    </source>
</evidence>
<keyword evidence="2" id="KW-0274">FAD</keyword>
<gene>
    <name evidence="4" type="ORF">WB403_50940</name>
</gene>
<keyword evidence="5" id="KW-1185">Reference proteome</keyword>
<feature type="non-terminal residue" evidence="4">
    <location>
        <position position="81"/>
    </location>
</feature>
<protein>
    <submittedName>
        <fullName evidence="4">FAD-dependent monooxygenase</fullName>
    </submittedName>
</protein>
<dbReference type="Proteomes" id="UP001365781">
    <property type="component" value="Unassembled WGS sequence"/>
</dbReference>
<dbReference type="GO" id="GO:0004497">
    <property type="term" value="F:monooxygenase activity"/>
    <property type="evidence" value="ECO:0007669"/>
    <property type="project" value="UniProtKB-KW"/>
</dbReference>
<evidence type="ECO:0000313" key="4">
    <source>
        <dbReference type="EMBL" id="MEI5617429.1"/>
    </source>
</evidence>
<reference evidence="4 5" key="1">
    <citation type="submission" date="2024-03" db="EMBL/GenBank/DDBJ databases">
        <title>First Report of Pectobacterium brasiliscabiei causing potato scab in china.</title>
        <authorList>
            <person name="Handique U."/>
        </authorList>
    </citation>
    <scope>NUCLEOTIDE SEQUENCE [LARGE SCALE GENOMIC DNA]</scope>
    <source>
        <strain evidence="4 5">ZRIMU1503</strain>
    </source>
</reference>
<keyword evidence="4" id="KW-0503">Monooxygenase</keyword>
<dbReference type="InterPro" id="IPR050641">
    <property type="entry name" value="RIFMO-like"/>
</dbReference>
<comment type="caution">
    <text evidence="4">The sequence shown here is derived from an EMBL/GenBank/DDBJ whole genome shotgun (WGS) entry which is preliminary data.</text>
</comment>
<dbReference type="RefSeq" id="WP_336559281.1">
    <property type="nucleotide sequence ID" value="NZ_JBBAYM010000617.1"/>
</dbReference>
<proteinExistence type="predicted"/>
<feature type="domain" description="FAD-binding" evidence="3">
    <location>
        <begin position="3"/>
        <end position="77"/>
    </location>
</feature>
<dbReference type="InterPro" id="IPR002938">
    <property type="entry name" value="FAD-bd"/>
</dbReference>
<keyword evidence="4" id="KW-0560">Oxidoreductase</keyword>
<name>A0ABU8GW74_9ACTN</name>
<evidence type="ECO:0000256" key="1">
    <source>
        <dbReference type="ARBA" id="ARBA00022630"/>
    </source>
</evidence>
<dbReference type="PANTHER" id="PTHR43004">
    <property type="entry name" value="TRK SYSTEM POTASSIUM UPTAKE PROTEIN"/>
    <property type="match status" value="1"/>
</dbReference>
<evidence type="ECO:0000313" key="5">
    <source>
        <dbReference type="Proteomes" id="UP001365781"/>
    </source>
</evidence>
<dbReference type="Gene3D" id="3.30.9.10">
    <property type="entry name" value="D-Amino Acid Oxidase, subunit A, domain 2"/>
    <property type="match status" value="1"/>
</dbReference>
<dbReference type="SUPFAM" id="SSF51905">
    <property type="entry name" value="FAD/NAD(P)-binding domain"/>
    <property type="match status" value="1"/>
</dbReference>
<dbReference type="Gene3D" id="3.50.50.60">
    <property type="entry name" value="FAD/NAD(P)-binding domain"/>
    <property type="match status" value="1"/>
</dbReference>
<dbReference type="EMBL" id="JBBAYM010000617">
    <property type="protein sequence ID" value="MEI5617429.1"/>
    <property type="molecule type" value="Genomic_DNA"/>
</dbReference>
<dbReference type="InterPro" id="IPR036188">
    <property type="entry name" value="FAD/NAD-bd_sf"/>
</dbReference>
<dbReference type="PANTHER" id="PTHR43004:SF8">
    <property type="entry name" value="FAD-BINDING DOMAIN-CONTAINING PROTEIN-RELATED"/>
    <property type="match status" value="1"/>
</dbReference>
<dbReference type="Pfam" id="PF01494">
    <property type="entry name" value="FAD_binding_3"/>
    <property type="match status" value="1"/>
</dbReference>
<organism evidence="4 5">
    <name type="scientific">Streptomyces brasiliscabiei</name>
    <dbReference type="NCBI Taxonomy" id="2736302"/>
    <lineage>
        <taxon>Bacteria</taxon>
        <taxon>Bacillati</taxon>
        <taxon>Actinomycetota</taxon>
        <taxon>Actinomycetes</taxon>
        <taxon>Kitasatosporales</taxon>
        <taxon>Streptomycetaceae</taxon>
        <taxon>Streptomyces</taxon>
    </lineage>
</organism>
<accession>A0ABU8GW74</accession>